<dbReference type="HOGENOM" id="CLU_010119_10_1_1"/>
<dbReference type="Gene3D" id="2.60.120.330">
    <property type="entry name" value="B-lactam Antibiotic, Isopenicillin N Synthase, Chain"/>
    <property type="match status" value="1"/>
</dbReference>
<dbReference type="STRING" id="930992.A0A0D0A157"/>
<dbReference type="Pfam" id="PF14226">
    <property type="entry name" value="DIOX_N"/>
    <property type="match status" value="1"/>
</dbReference>
<accession>A0A0D0A157</accession>
<name>A0A0D0A157_9AGAM</name>
<evidence type="ECO:0000313" key="3">
    <source>
        <dbReference type="Proteomes" id="UP000054485"/>
    </source>
</evidence>
<dbReference type="InterPro" id="IPR026992">
    <property type="entry name" value="DIOX_N"/>
</dbReference>
<gene>
    <name evidence="2" type="ORF">CY34DRAFT_59533</name>
</gene>
<protein>
    <recommendedName>
        <fullName evidence="1">Non-haem dioxygenase N-terminal domain-containing protein</fullName>
    </recommendedName>
</protein>
<proteinExistence type="predicted"/>
<dbReference type="EMBL" id="KN835208">
    <property type="protein sequence ID" value="KIK43650.1"/>
    <property type="molecule type" value="Genomic_DNA"/>
</dbReference>
<dbReference type="AlphaFoldDB" id="A0A0D0A157"/>
<feature type="domain" description="Non-haem dioxygenase N-terminal" evidence="1">
    <location>
        <begin position="29"/>
        <end position="107"/>
    </location>
</feature>
<dbReference type="InterPro" id="IPR027443">
    <property type="entry name" value="IPNS-like_sf"/>
</dbReference>
<feature type="non-terminal residue" evidence="2">
    <location>
        <position position="109"/>
    </location>
</feature>
<evidence type="ECO:0000313" key="2">
    <source>
        <dbReference type="EMBL" id="KIK43650.1"/>
    </source>
</evidence>
<dbReference type="Proteomes" id="UP000054485">
    <property type="component" value="Unassembled WGS sequence"/>
</dbReference>
<organism evidence="2 3">
    <name type="scientific">Suillus luteus UH-Slu-Lm8-n1</name>
    <dbReference type="NCBI Taxonomy" id="930992"/>
    <lineage>
        <taxon>Eukaryota</taxon>
        <taxon>Fungi</taxon>
        <taxon>Dikarya</taxon>
        <taxon>Basidiomycota</taxon>
        <taxon>Agaricomycotina</taxon>
        <taxon>Agaricomycetes</taxon>
        <taxon>Agaricomycetidae</taxon>
        <taxon>Boletales</taxon>
        <taxon>Suillineae</taxon>
        <taxon>Suillaceae</taxon>
        <taxon>Suillus</taxon>
    </lineage>
</organism>
<dbReference type="InParanoid" id="A0A0D0A157"/>
<evidence type="ECO:0000259" key="1">
    <source>
        <dbReference type="Pfam" id="PF14226"/>
    </source>
</evidence>
<dbReference type="OrthoDB" id="2680150at2759"/>
<reference evidence="2 3" key="1">
    <citation type="submission" date="2014-04" db="EMBL/GenBank/DDBJ databases">
        <authorList>
            <consortium name="DOE Joint Genome Institute"/>
            <person name="Kuo A."/>
            <person name="Ruytinx J."/>
            <person name="Rineau F."/>
            <person name="Colpaert J."/>
            <person name="Kohler A."/>
            <person name="Nagy L.G."/>
            <person name="Floudas D."/>
            <person name="Copeland A."/>
            <person name="Barry K.W."/>
            <person name="Cichocki N."/>
            <person name="Veneault-Fourrey C."/>
            <person name="LaButti K."/>
            <person name="Lindquist E.A."/>
            <person name="Lipzen A."/>
            <person name="Lundell T."/>
            <person name="Morin E."/>
            <person name="Murat C."/>
            <person name="Sun H."/>
            <person name="Tunlid A."/>
            <person name="Henrissat B."/>
            <person name="Grigoriev I.V."/>
            <person name="Hibbett D.S."/>
            <person name="Martin F."/>
            <person name="Nordberg H.P."/>
            <person name="Cantor M.N."/>
            <person name="Hua S.X."/>
        </authorList>
    </citation>
    <scope>NUCLEOTIDE SEQUENCE [LARGE SCALE GENOMIC DNA]</scope>
    <source>
        <strain evidence="2 3">UH-Slu-Lm8-n1</strain>
    </source>
</reference>
<reference evidence="3" key="2">
    <citation type="submission" date="2015-01" db="EMBL/GenBank/DDBJ databases">
        <title>Evolutionary Origins and Diversification of the Mycorrhizal Mutualists.</title>
        <authorList>
            <consortium name="DOE Joint Genome Institute"/>
            <consortium name="Mycorrhizal Genomics Consortium"/>
            <person name="Kohler A."/>
            <person name="Kuo A."/>
            <person name="Nagy L.G."/>
            <person name="Floudas D."/>
            <person name="Copeland A."/>
            <person name="Barry K.W."/>
            <person name="Cichocki N."/>
            <person name="Veneault-Fourrey C."/>
            <person name="LaButti K."/>
            <person name="Lindquist E.A."/>
            <person name="Lipzen A."/>
            <person name="Lundell T."/>
            <person name="Morin E."/>
            <person name="Murat C."/>
            <person name="Riley R."/>
            <person name="Ohm R."/>
            <person name="Sun H."/>
            <person name="Tunlid A."/>
            <person name="Henrissat B."/>
            <person name="Grigoriev I.V."/>
            <person name="Hibbett D.S."/>
            <person name="Martin F."/>
        </authorList>
    </citation>
    <scope>NUCLEOTIDE SEQUENCE [LARGE SCALE GENOMIC DNA]</scope>
    <source>
        <strain evidence="3">UH-Slu-Lm8-n1</strain>
    </source>
</reference>
<keyword evidence="3" id="KW-1185">Reference proteome</keyword>
<dbReference type="SUPFAM" id="SSF51197">
    <property type="entry name" value="Clavaminate synthase-like"/>
    <property type="match status" value="1"/>
</dbReference>
<sequence>MPSVDLPYVPHYVAAPPTKENLEYVDLAIIDISKASSEEGRAALAIELREAFLNLGFFYVIINHFFTQTARMFDIADVPFSAVTDSEKQTYASTRKQDGMLQGYTSLQY</sequence>